<dbReference type="SUPFAM" id="SSF81321">
    <property type="entry name" value="Family A G protein-coupled receptor-like"/>
    <property type="match status" value="1"/>
</dbReference>
<dbReference type="Gene3D" id="3.30.1330.20">
    <property type="entry name" value="Tubulin/FtsZ, C-terminal domain"/>
    <property type="match status" value="1"/>
</dbReference>
<evidence type="ECO:0000256" key="14">
    <source>
        <dbReference type="ARBA" id="ARBA00022989"/>
    </source>
</evidence>
<evidence type="ECO:0000256" key="9">
    <source>
        <dbReference type="ARBA" id="ARBA00022692"/>
    </source>
</evidence>
<evidence type="ECO:0000256" key="6">
    <source>
        <dbReference type="ARBA" id="ARBA00022475"/>
    </source>
</evidence>
<evidence type="ECO:0000256" key="4">
    <source>
        <dbReference type="ARBA" id="ARBA00009636"/>
    </source>
</evidence>
<feature type="transmembrane region" description="Helical" evidence="25">
    <location>
        <begin position="75"/>
        <end position="100"/>
    </location>
</feature>
<dbReference type="SMART" id="SM01381">
    <property type="entry name" value="7TM_GPCR_Srsx"/>
    <property type="match status" value="1"/>
</dbReference>
<evidence type="ECO:0000256" key="20">
    <source>
        <dbReference type="ARBA" id="ARBA00023212"/>
    </source>
</evidence>
<dbReference type="InterPro" id="IPR017975">
    <property type="entry name" value="Tubulin_CS"/>
</dbReference>
<organism evidence="27 28">
    <name type="scientific">Mustela putorius furo</name>
    <name type="common">European domestic ferret</name>
    <name type="synonym">Mustela furo</name>
    <dbReference type="NCBI Taxonomy" id="9669"/>
    <lineage>
        <taxon>Eukaryota</taxon>
        <taxon>Metazoa</taxon>
        <taxon>Chordata</taxon>
        <taxon>Craniata</taxon>
        <taxon>Vertebrata</taxon>
        <taxon>Euteleostomi</taxon>
        <taxon>Mammalia</taxon>
        <taxon>Eutheria</taxon>
        <taxon>Laurasiatheria</taxon>
        <taxon>Carnivora</taxon>
        <taxon>Caniformia</taxon>
        <taxon>Musteloidea</taxon>
        <taxon>Mustelidae</taxon>
        <taxon>Mustelinae</taxon>
        <taxon>Mustela</taxon>
    </lineage>
</organism>
<dbReference type="PROSITE" id="PS50262">
    <property type="entry name" value="G_PROTEIN_RECEP_F1_2"/>
    <property type="match status" value="1"/>
</dbReference>
<feature type="transmembrane region" description="Helical" evidence="25">
    <location>
        <begin position="120"/>
        <end position="140"/>
    </location>
</feature>
<evidence type="ECO:0000256" key="7">
    <source>
        <dbReference type="ARBA" id="ARBA00022490"/>
    </source>
</evidence>
<evidence type="ECO:0000256" key="5">
    <source>
        <dbReference type="ARBA" id="ARBA00020454"/>
    </source>
</evidence>
<comment type="subcellular location">
    <subcellularLocation>
        <location evidence="3">Cell membrane</location>
        <topology evidence="3">Multi-pass membrane protein</topology>
    </subcellularLocation>
    <subcellularLocation>
        <location evidence="2">Cytoplasm</location>
        <location evidence="2">Cytoskeleton</location>
    </subcellularLocation>
</comment>
<dbReference type="InterPro" id="IPR017452">
    <property type="entry name" value="GPCR_Rhodpsn_7TM"/>
</dbReference>
<dbReference type="Gene3D" id="1.20.1070.10">
    <property type="entry name" value="Rhodopsin 7-helix transmembrane proteins"/>
    <property type="match status" value="1"/>
</dbReference>
<proteinExistence type="inferred from homology"/>
<evidence type="ECO:0000259" key="26">
    <source>
        <dbReference type="PROSITE" id="PS50262"/>
    </source>
</evidence>
<evidence type="ECO:0000256" key="11">
    <source>
        <dbReference type="ARBA" id="ARBA00022723"/>
    </source>
</evidence>
<dbReference type="GO" id="GO:0046872">
    <property type="term" value="F:metal ion binding"/>
    <property type="evidence" value="ECO:0007669"/>
    <property type="project" value="UniProtKB-KW"/>
</dbReference>
<dbReference type="CDD" id="cd02187">
    <property type="entry name" value="beta_tubulin"/>
    <property type="match status" value="1"/>
</dbReference>
<keyword evidence="11" id="KW-0479">Metal-binding</keyword>
<dbReference type="SMART" id="SM00865">
    <property type="entry name" value="Tubulin_C"/>
    <property type="match status" value="1"/>
</dbReference>
<gene>
    <name evidence="28" type="primary">LOC101680362</name>
</gene>
<dbReference type="GO" id="GO:0007017">
    <property type="term" value="P:microtubule-based process"/>
    <property type="evidence" value="ECO:0007669"/>
    <property type="project" value="InterPro"/>
</dbReference>
<evidence type="ECO:0000313" key="27">
    <source>
        <dbReference type="Proteomes" id="UP000000715"/>
    </source>
</evidence>
<evidence type="ECO:0000256" key="18">
    <source>
        <dbReference type="ARBA" id="ARBA00023170"/>
    </source>
</evidence>
<evidence type="ECO:0000256" key="12">
    <source>
        <dbReference type="ARBA" id="ARBA00022741"/>
    </source>
</evidence>
<dbReference type="GO" id="GO:0004980">
    <property type="term" value="F:melanocyte-stimulating hormone receptor activity"/>
    <property type="evidence" value="ECO:0007669"/>
    <property type="project" value="UniProtKB-ARBA"/>
</dbReference>
<evidence type="ECO:0000256" key="21">
    <source>
        <dbReference type="ARBA" id="ARBA00023224"/>
    </source>
</evidence>
<keyword evidence="12" id="KW-0547">Nucleotide-binding</keyword>
<keyword evidence="10" id="KW-0493">Microtubule</keyword>
<keyword evidence="27" id="KW-1185">Reference proteome</keyword>
<keyword evidence="8" id="KW-1017">Isopeptide bond</keyword>
<dbReference type="Gene3D" id="3.40.50.1440">
    <property type="entry name" value="Tubulin/FtsZ, GTPase domain"/>
    <property type="match status" value="1"/>
</dbReference>
<protein>
    <recommendedName>
        <fullName evidence="5">Melanocyte-stimulating hormone receptor</fullName>
    </recommendedName>
    <alternativeName>
        <fullName evidence="23">Melanocortin receptor 1</fullName>
    </alternativeName>
</protein>
<dbReference type="SUPFAM" id="SSF55307">
    <property type="entry name" value="Tubulin C-terminal domain-like"/>
    <property type="match status" value="1"/>
</dbReference>
<keyword evidence="16" id="KW-0342">GTP-binding</keyword>
<dbReference type="GO" id="GO:0005874">
    <property type="term" value="C:microtubule"/>
    <property type="evidence" value="ECO:0007669"/>
    <property type="project" value="UniProtKB-KW"/>
</dbReference>
<dbReference type="Pfam" id="PF03953">
    <property type="entry name" value="Tubulin_C"/>
    <property type="match status" value="1"/>
</dbReference>
<dbReference type="SMART" id="SM00864">
    <property type="entry name" value="Tubulin"/>
    <property type="match status" value="1"/>
</dbReference>
<dbReference type="GeneID" id="101680362"/>
<evidence type="ECO:0000256" key="8">
    <source>
        <dbReference type="ARBA" id="ARBA00022499"/>
    </source>
</evidence>
<keyword evidence="13" id="KW-0460">Magnesium</keyword>
<keyword evidence="19" id="KW-0325">Glycoprotein</keyword>
<dbReference type="PANTHER" id="PTHR11588">
    <property type="entry name" value="TUBULIN"/>
    <property type="match status" value="1"/>
</dbReference>
<dbReference type="InterPro" id="IPR023123">
    <property type="entry name" value="Tubulin_C"/>
</dbReference>
<evidence type="ECO:0000256" key="1">
    <source>
        <dbReference type="ARBA" id="ARBA00001946"/>
    </source>
</evidence>
<sequence length="843" mass="93024">MSAQAPQRRLLGSLNSTPPATPPLRPPTNQTGPQCLEVSVPDGLFLSLGLVSVLENVLVVATIAKNRNLHSPMYYFICCLAVSDLLVSVSNMLKMAVLLLLEAGALAAPATMAQQLDDAIDVLVCGAMVSSLCFLGAIAVDRYISIFYALRYHSIVTLARAWRVISAIWLASMLAGALFIAYDNHVAVLLCLLSFFVAMLVLMVGLYVHMLAQACQHARRIARLHKRQRPARQGFSLKGTATLTVLLGIFFLCWGPFFLHLSLMVLCPQHPICGCVFKNFNLFLTLIICNSIVDPLIYAFRSQELRKTLQEAVLCSWAPPGPGGGGRRRRAERRSARPSRTGMRGADAAGPVRQSAAASPDWPRARAAGAADPPQPAPARPRVSRSRPPHAPSMREIVHIQAGQCGNQIGAKFWEVISDEHGIDPSGNYVGDSDLQLERISVYYNEASSHKYVPRAILVDLEPGTMDSVRSGAFGHLFRPDNFIFGQSGAGNNWAKGHYTEGAELVDSVLDVVRKECENCDCLQGFQLTHSLGGGTGSGMGTLLISKVREEYPDRIMNTFSVVPSPKVSDTVVEPYNATLSIHQLVENTDETYCIDNEALYDICFRTLKLATPTYGDLNHLVSATMSGVTTSLRFPGQLNADLRKLAVNMVPFPRLHFFMPGFAPLTARGSQQYRALTVPELTQQMFDAKNMMAACDPRHGRYLTVATVFRGRMSMKEVDEQMLAIQSKNSSYFVEWIPNNVKVAVCDIPPRGLKMSSTFIGNSTAIQELFKRISEQFTAMFRRKAFLHWYTGEGMDEMEFTEAESNMNDLVSEYQQYQDATAEEEGEMYEDDEEESEAQGPK</sequence>
<dbReference type="InterPro" id="IPR018316">
    <property type="entry name" value="Tubulin/FtsZ_2-layer-sand-dom"/>
</dbReference>
<evidence type="ECO:0000256" key="17">
    <source>
        <dbReference type="ARBA" id="ARBA00023136"/>
    </source>
</evidence>
<feature type="transmembrane region" description="Helical" evidence="25">
    <location>
        <begin position="161"/>
        <end position="181"/>
    </location>
</feature>
<feature type="domain" description="G-protein coupled receptors family 1 profile" evidence="26">
    <location>
        <begin position="55"/>
        <end position="298"/>
    </location>
</feature>
<feature type="transmembrane region" description="Helical" evidence="25">
    <location>
        <begin position="235"/>
        <end position="259"/>
    </location>
</feature>
<dbReference type="FunFam" id="3.30.1330.20:FF:000002">
    <property type="entry name" value="Tubulin beta chain"/>
    <property type="match status" value="1"/>
</dbReference>
<evidence type="ECO:0000256" key="22">
    <source>
        <dbReference type="ARBA" id="ARBA00023466"/>
    </source>
</evidence>
<keyword evidence="6" id="KW-1003">Cell membrane</keyword>
<dbReference type="InterPro" id="IPR000276">
    <property type="entry name" value="GPCR_Rhodpsn"/>
</dbReference>
<dbReference type="FunFam" id="1.10.287.600:FF:000002">
    <property type="entry name" value="Tubulin beta chain"/>
    <property type="match status" value="1"/>
</dbReference>
<evidence type="ECO:0000313" key="28">
    <source>
        <dbReference type="RefSeq" id="XP_044932521.1"/>
    </source>
</evidence>
<keyword evidence="7" id="KW-0963">Cytoplasm</keyword>
<dbReference type="GO" id="GO:0005200">
    <property type="term" value="F:structural constituent of cytoskeleton"/>
    <property type="evidence" value="ECO:0007669"/>
    <property type="project" value="InterPro"/>
</dbReference>
<feature type="region of interest" description="Disordered" evidence="24">
    <location>
        <begin position="1"/>
        <end position="32"/>
    </location>
</feature>
<dbReference type="InterPro" id="IPR037103">
    <property type="entry name" value="Tubulin/FtsZ-like_C"/>
</dbReference>
<dbReference type="InterPro" id="IPR000217">
    <property type="entry name" value="Tubulin"/>
</dbReference>
<dbReference type="GO" id="GO:0005525">
    <property type="term" value="F:GTP binding"/>
    <property type="evidence" value="ECO:0007669"/>
    <property type="project" value="UniProtKB-KW"/>
</dbReference>
<dbReference type="AlphaFoldDB" id="A0A8U0RZQ3"/>
<accession>A0A8U0RZQ3</accession>
<keyword evidence="21" id="KW-0807">Transducer</keyword>
<evidence type="ECO:0000256" key="2">
    <source>
        <dbReference type="ARBA" id="ARBA00004245"/>
    </source>
</evidence>
<dbReference type="SUPFAM" id="SSF52490">
    <property type="entry name" value="Tubulin nucleotide-binding domain-like"/>
    <property type="match status" value="1"/>
</dbReference>
<dbReference type="Gene3D" id="1.10.287.600">
    <property type="entry name" value="Helix hairpin bin"/>
    <property type="match status" value="1"/>
</dbReference>
<dbReference type="InterPro" id="IPR036525">
    <property type="entry name" value="Tubulin/FtsZ_GTPase_sf"/>
</dbReference>
<feature type="compositionally biased region" description="Acidic residues" evidence="24">
    <location>
        <begin position="822"/>
        <end position="843"/>
    </location>
</feature>
<dbReference type="InterPro" id="IPR002453">
    <property type="entry name" value="Beta_tubulin"/>
</dbReference>
<keyword evidence="18" id="KW-0675">Receptor</keyword>
<evidence type="ECO:0000256" key="10">
    <source>
        <dbReference type="ARBA" id="ARBA00022701"/>
    </source>
</evidence>
<evidence type="ECO:0000256" key="23">
    <source>
        <dbReference type="ARBA" id="ARBA00031491"/>
    </source>
</evidence>
<feature type="transmembrane region" description="Helical" evidence="25">
    <location>
        <begin position="187"/>
        <end position="214"/>
    </location>
</feature>
<feature type="region of interest" description="Disordered" evidence="24">
    <location>
        <begin position="320"/>
        <end position="390"/>
    </location>
</feature>
<comment type="similarity">
    <text evidence="4">Belongs to the tubulin family.</text>
</comment>
<name>A0A8U0RZQ3_MUSPF</name>
<keyword evidence="9 25" id="KW-0812">Transmembrane</keyword>
<keyword evidence="17 25" id="KW-0472">Membrane</keyword>
<dbReference type="Proteomes" id="UP000000715">
    <property type="component" value="Unplaced"/>
</dbReference>
<comment type="subunit">
    <text evidence="22">Interacts with MGRN1, but does not undergo MGRN1-mediated ubiquitination; this interaction competes with GNAS-binding and thus inhibits agonist-induced cAMP production. Interacts with OPN3; the interaction results in a decrease in MC1R-mediated cAMP signaling and ultimately a decrease in melanin production in melanocytes.</text>
</comment>
<dbReference type="InterPro" id="IPR008280">
    <property type="entry name" value="Tub_FtsZ_C"/>
</dbReference>
<dbReference type="OrthoDB" id="8721661at2759"/>
<dbReference type="PRINTS" id="PR01161">
    <property type="entry name" value="TUBULIN"/>
</dbReference>
<comment type="cofactor">
    <cofactor evidence="1">
        <name>Mg(2+)</name>
        <dbReference type="ChEBI" id="CHEBI:18420"/>
    </cofactor>
</comment>
<dbReference type="GO" id="GO:0003924">
    <property type="term" value="F:GTPase activity"/>
    <property type="evidence" value="ECO:0007669"/>
    <property type="project" value="InterPro"/>
</dbReference>
<feature type="region of interest" description="Disordered" evidence="24">
    <location>
        <begin position="818"/>
        <end position="843"/>
    </location>
</feature>
<evidence type="ECO:0000256" key="15">
    <source>
        <dbReference type="ARBA" id="ARBA00023040"/>
    </source>
</evidence>
<dbReference type="PRINTS" id="PR01163">
    <property type="entry name" value="BETATUBULIN"/>
</dbReference>
<evidence type="ECO:0000256" key="19">
    <source>
        <dbReference type="ARBA" id="ARBA00023180"/>
    </source>
</evidence>
<dbReference type="InterPro" id="IPR003008">
    <property type="entry name" value="Tubulin_FtsZ_GTPase"/>
</dbReference>
<keyword evidence="20" id="KW-0206">Cytoskeleton</keyword>
<dbReference type="Pfam" id="PF00091">
    <property type="entry name" value="Tubulin"/>
    <property type="match status" value="1"/>
</dbReference>
<evidence type="ECO:0000256" key="16">
    <source>
        <dbReference type="ARBA" id="ARBA00023134"/>
    </source>
</evidence>
<evidence type="ECO:0000256" key="25">
    <source>
        <dbReference type="SAM" id="Phobius"/>
    </source>
</evidence>
<dbReference type="GO" id="GO:0005886">
    <property type="term" value="C:plasma membrane"/>
    <property type="evidence" value="ECO:0007669"/>
    <property type="project" value="UniProtKB-SubCell"/>
</dbReference>
<evidence type="ECO:0000256" key="13">
    <source>
        <dbReference type="ARBA" id="ARBA00022842"/>
    </source>
</evidence>
<dbReference type="RefSeq" id="XP_044932521.1">
    <property type="nucleotide sequence ID" value="XM_045076586.1"/>
</dbReference>
<dbReference type="Pfam" id="PF00001">
    <property type="entry name" value="7tm_1"/>
    <property type="match status" value="1"/>
</dbReference>
<dbReference type="PROSITE" id="PS00237">
    <property type="entry name" value="G_PROTEIN_RECEP_F1_1"/>
    <property type="match status" value="1"/>
</dbReference>
<dbReference type="CDD" id="cd15351">
    <property type="entry name" value="7tmA_MC1R"/>
    <property type="match status" value="1"/>
</dbReference>
<keyword evidence="15" id="KW-0297">G-protein coupled receptor</keyword>
<reference evidence="28" key="1">
    <citation type="submission" date="2025-08" db="UniProtKB">
        <authorList>
            <consortium name="RefSeq"/>
        </authorList>
    </citation>
    <scope>IDENTIFICATION</scope>
    <source>
        <tissue evidence="28">Brain</tissue>
    </source>
</reference>
<dbReference type="GO" id="GO:0010468">
    <property type="term" value="P:regulation of gene expression"/>
    <property type="evidence" value="ECO:0007669"/>
    <property type="project" value="UniProtKB-ARBA"/>
</dbReference>
<keyword evidence="14 25" id="KW-1133">Transmembrane helix</keyword>
<evidence type="ECO:0000256" key="24">
    <source>
        <dbReference type="SAM" id="MobiDB-lite"/>
    </source>
</evidence>
<evidence type="ECO:0000256" key="3">
    <source>
        <dbReference type="ARBA" id="ARBA00004651"/>
    </source>
</evidence>
<dbReference type="PROSITE" id="PS00227">
    <property type="entry name" value="TUBULIN"/>
    <property type="match status" value="1"/>
</dbReference>
<dbReference type="FunFam" id="3.40.50.1440:FF:000003">
    <property type="entry name" value="Tubulin beta chain"/>
    <property type="match status" value="1"/>
</dbReference>
<dbReference type="FunFam" id="1.20.1070.10:FF:000211">
    <property type="entry name" value="Melanocyte-stimulating hormone receptor"/>
    <property type="match status" value="1"/>
</dbReference>